<dbReference type="InterPro" id="IPR006140">
    <property type="entry name" value="D-isomer_DH_NAD-bd"/>
</dbReference>
<reference evidence="7 8" key="1">
    <citation type="submission" date="2020-08" db="EMBL/GenBank/DDBJ databases">
        <title>Genome public.</title>
        <authorList>
            <person name="Liu C."/>
            <person name="Sun Q."/>
        </authorList>
    </citation>
    <scope>NUCLEOTIDE SEQUENCE [LARGE SCALE GENOMIC DNA]</scope>
    <source>
        <strain evidence="7 8">NSJ-27</strain>
    </source>
</reference>
<evidence type="ECO:0000313" key="8">
    <source>
        <dbReference type="Proteomes" id="UP000649151"/>
    </source>
</evidence>
<dbReference type="PROSITE" id="PS00671">
    <property type="entry name" value="D_2_HYDROXYACID_DH_3"/>
    <property type="match status" value="1"/>
</dbReference>
<dbReference type="PROSITE" id="PS00065">
    <property type="entry name" value="D_2_HYDROXYACID_DH_1"/>
    <property type="match status" value="1"/>
</dbReference>
<dbReference type="RefSeq" id="WP_186997046.1">
    <property type="nucleotide sequence ID" value="NZ_JACOQK010000001.1"/>
</dbReference>
<feature type="domain" description="D-isomer specific 2-hydroxyacid dehydrogenase NAD-binding" evidence="6">
    <location>
        <begin position="108"/>
        <end position="287"/>
    </location>
</feature>
<organism evidence="7 8">
    <name type="scientific">Clostridium facile</name>
    <dbReference type="NCBI Taxonomy" id="2763035"/>
    <lineage>
        <taxon>Bacteria</taxon>
        <taxon>Bacillati</taxon>
        <taxon>Bacillota</taxon>
        <taxon>Clostridia</taxon>
        <taxon>Eubacteriales</taxon>
        <taxon>Clostridiaceae</taxon>
        <taxon>Clostridium</taxon>
    </lineage>
</organism>
<comment type="caution">
    <text evidence="7">The sequence shown here is derived from an EMBL/GenBank/DDBJ whole genome shotgun (WGS) entry which is preliminary data.</text>
</comment>
<dbReference type="PROSITE" id="PS00670">
    <property type="entry name" value="D_2_HYDROXYACID_DH_2"/>
    <property type="match status" value="1"/>
</dbReference>
<dbReference type="Proteomes" id="UP000649151">
    <property type="component" value="Unassembled WGS sequence"/>
</dbReference>
<comment type="similarity">
    <text evidence="1 4">Belongs to the D-isomer specific 2-hydroxyacid dehydrogenase family.</text>
</comment>
<dbReference type="InterPro" id="IPR029752">
    <property type="entry name" value="D-isomer_DH_CS1"/>
</dbReference>
<dbReference type="PANTHER" id="PTHR43761">
    <property type="entry name" value="D-ISOMER SPECIFIC 2-HYDROXYACID DEHYDROGENASE FAMILY PROTEIN (AFU_ORTHOLOGUE AFUA_1G13630)"/>
    <property type="match status" value="1"/>
</dbReference>
<evidence type="ECO:0000256" key="3">
    <source>
        <dbReference type="ARBA" id="ARBA00023027"/>
    </source>
</evidence>
<protein>
    <submittedName>
        <fullName evidence="7">D-2-hydroxyacid dehydrogenase</fullName>
    </submittedName>
</protein>
<dbReference type="SUPFAM" id="SSF52283">
    <property type="entry name" value="Formate/glycerate dehydrogenase catalytic domain-like"/>
    <property type="match status" value="1"/>
</dbReference>
<feature type="domain" description="D-isomer specific 2-hydroxyacid dehydrogenase catalytic" evidence="5">
    <location>
        <begin position="15"/>
        <end position="318"/>
    </location>
</feature>
<dbReference type="Gene3D" id="3.40.50.720">
    <property type="entry name" value="NAD(P)-binding Rossmann-like Domain"/>
    <property type="match status" value="2"/>
</dbReference>
<evidence type="ECO:0000313" key="7">
    <source>
        <dbReference type="EMBL" id="MBC5788564.1"/>
    </source>
</evidence>
<dbReference type="InterPro" id="IPR050418">
    <property type="entry name" value="D-iso_2-hydroxyacid_DH_PdxB"/>
</dbReference>
<dbReference type="EMBL" id="JACOQK010000001">
    <property type="protein sequence ID" value="MBC5788564.1"/>
    <property type="molecule type" value="Genomic_DNA"/>
</dbReference>
<dbReference type="SUPFAM" id="SSF51735">
    <property type="entry name" value="NAD(P)-binding Rossmann-fold domains"/>
    <property type="match status" value="1"/>
</dbReference>
<dbReference type="InterPro" id="IPR029753">
    <property type="entry name" value="D-isomer_DH_CS"/>
</dbReference>
<keyword evidence="3" id="KW-0520">NAD</keyword>
<dbReference type="CDD" id="cd12162">
    <property type="entry name" value="2-Hacid_dh_4"/>
    <property type="match status" value="1"/>
</dbReference>
<evidence type="ECO:0000256" key="1">
    <source>
        <dbReference type="ARBA" id="ARBA00005854"/>
    </source>
</evidence>
<keyword evidence="8" id="KW-1185">Reference proteome</keyword>
<gene>
    <name evidence="7" type="ORF">H8Z77_11170</name>
</gene>
<keyword evidence="2 4" id="KW-0560">Oxidoreductase</keyword>
<accession>A0ABR7IU41</accession>
<dbReference type="InterPro" id="IPR006139">
    <property type="entry name" value="D-isomer_2_OHA_DH_cat_dom"/>
</dbReference>
<sequence length="318" mass="34850">MKLVLLDTAALASNDLSLDVFQQFGEVDCYDRTPPELVAERIGTAEIAFTNKSLISNQVLDACPNLTYIGVFATGYNVIEDIHYAAQKGITICNVPEYSTAAVAQNAFAHILSFYNKIDEHSQSVHQGDWQNCKDFSYYFPTFELLGKTLGIIGCGSIGRQMAAIATAFGMKVLAYTRTPKPELEQQGIHFVNLDNLLQQSDIVSIHCPLTEQTEHLINRERLSKMKPTALLINTARGPIVEEQALTDALNSGKIAGAGIDVVSQEPILATNPLLTAKNCHITPHIAWAGYETRSRLLQIAVDNLTAFLNGSPQNQIN</sequence>
<dbReference type="Pfam" id="PF02826">
    <property type="entry name" value="2-Hacid_dh_C"/>
    <property type="match status" value="1"/>
</dbReference>
<name>A0ABR7IU41_9CLOT</name>
<dbReference type="InterPro" id="IPR036291">
    <property type="entry name" value="NAD(P)-bd_dom_sf"/>
</dbReference>
<dbReference type="Pfam" id="PF00389">
    <property type="entry name" value="2-Hacid_dh"/>
    <property type="match status" value="1"/>
</dbReference>
<evidence type="ECO:0000256" key="4">
    <source>
        <dbReference type="RuleBase" id="RU003719"/>
    </source>
</evidence>
<evidence type="ECO:0000256" key="2">
    <source>
        <dbReference type="ARBA" id="ARBA00023002"/>
    </source>
</evidence>
<evidence type="ECO:0000259" key="5">
    <source>
        <dbReference type="Pfam" id="PF00389"/>
    </source>
</evidence>
<dbReference type="PANTHER" id="PTHR43761:SF1">
    <property type="entry name" value="D-ISOMER SPECIFIC 2-HYDROXYACID DEHYDROGENASE CATALYTIC DOMAIN-CONTAINING PROTEIN-RELATED"/>
    <property type="match status" value="1"/>
</dbReference>
<proteinExistence type="inferred from homology"/>
<evidence type="ECO:0000259" key="6">
    <source>
        <dbReference type="Pfam" id="PF02826"/>
    </source>
</evidence>